<feature type="transmembrane region" description="Helical" evidence="1">
    <location>
        <begin position="65"/>
        <end position="88"/>
    </location>
</feature>
<dbReference type="AlphaFoldDB" id="A0A812JVT1"/>
<dbReference type="Proteomes" id="UP000601435">
    <property type="component" value="Unassembled WGS sequence"/>
</dbReference>
<keyword evidence="1" id="KW-1133">Transmembrane helix</keyword>
<accession>A0A812JVT1</accession>
<dbReference type="EMBL" id="CAJNJA010006726">
    <property type="protein sequence ID" value="CAE7214638.1"/>
    <property type="molecule type" value="Genomic_DNA"/>
</dbReference>
<name>A0A812JVT1_9DINO</name>
<reference evidence="2" key="1">
    <citation type="submission" date="2021-02" db="EMBL/GenBank/DDBJ databases">
        <authorList>
            <person name="Dougan E. K."/>
            <person name="Rhodes N."/>
            <person name="Thang M."/>
            <person name="Chan C."/>
        </authorList>
    </citation>
    <scope>NUCLEOTIDE SEQUENCE</scope>
</reference>
<keyword evidence="1" id="KW-0812">Transmembrane</keyword>
<proteinExistence type="predicted"/>
<evidence type="ECO:0000313" key="2">
    <source>
        <dbReference type="EMBL" id="CAE7214638.1"/>
    </source>
</evidence>
<sequence length="198" mass="22275">MSMGLYEEYQKFRAGNAQWRRGLAGGARGELTAEALSTEERRTRTFIQSFFPSFEAWHWRRTASYWIAIFFTEGSLLFVLGSCFGYAGDSGWRASSSAHVNAHLVKALSIWPSLFGSAFFSCGAILMCLETMNVMRPVGSWTFRIFSFKSIFAACRDWTPAGDVKPRSGSFWWIGRTLYFHVLSVVLPQSSGSRTPKG</sequence>
<evidence type="ECO:0000313" key="3">
    <source>
        <dbReference type="Proteomes" id="UP000601435"/>
    </source>
</evidence>
<feature type="transmembrane region" description="Helical" evidence="1">
    <location>
        <begin position="108"/>
        <end position="129"/>
    </location>
</feature>
<evidence type="ECO:0000256" key="1">
    <source>
        <dbReference type="SAM" id="Phobius"/>
    </source>
</evidence>
<protein>
    <submittedName>
        <fullName evidence="2">Uncharacterized protein</fullName>
    </submittedName>
</protein>
<dbReference type="OrthoDB" id="427726at2759"/>
<comment type="caution">
    <text evidence="2">The sequence shown here is derived from an EMBL/GenBank/DDBJ whole genome shotgun (WGS) entry which is preliminary data.</text>
</comment>
<keyword evidence="3" id="KW-1185">Reference proteome</keyword>
<organism evidence="2 3">
    <name type="scientific">Symbiodinium necroappetens</name>
    <dbReference type="NCBI Taxonomy" id="1628268"/>
    <lineage>
        <taxon>Eukaryota</taxon>
        <taxon>Sar</taxon>
        <taxon>Alveolata</taxon>
        <taxon>Dinophyceae</taxon>
        <taxon>Suessiales</taxon>
        <taxon>Symbiodiniaceae</taxon>
        <taxon>Symbiodinium</taxon>
    </lineage>
</organism>
<keyword evidence="1" id="KW-0472">Membrane</keyword>
<gene>
    <name evidence="2" type="ORF">SNEC2469_LOCUS2395</name>
</gene>